<gene>
    <name evidence="8" type="ORF">IPI13_02395</name>
</gene>
<evidence type="ECO:0000313" key="8">
    <source>
        <dbReference type="EMBL" id="MBK7272041.1"/>
    </source>
</evidence>
<feature type="transmembrane region" description="Helical" evidence="6">
    <location>
        <begin position="80"/>
        <end position="103"/>
    </location>
</feature>
<evidence type="ECO:0000256" key="5">
    <source>
        <dbReference type="ARBA" id="ARBA00023136"/>
    </source>
</evidence>
<keyword evidence="4 6" id="KW-1133">Transmembrane helix</keyword>
<accession>A0A935IIY7</accession>
<dbReference type="AlphaFoldDB" id="A0A935IIY7"/>
<evidence type="ECO:0000256" key="1">
    <source>
        <dbReference type="ARBA" id="ARBA00004651"/>
    </source>
</evidence>
<proteinExistence type="predicted"/>
<feature type="domain" description="RDD" evidence="7">
    <location>
        <begin position="27"/>
        <end position="170"/>
    </location>
</feature>
<keyword evidence="3 6" id="KW-0812">Transmembrane</keyword>
<organism evidence="8 9">
    <name type="scientific">Candidatus Phosphoribacter hodrii</name>
    <dbReference type="NCBI Taxonomy" id="2953743"/>
    <lineage>
        <taxon>Bacteria</taxon>
        <taxon>Bacillati</taxon>
        <taxon>Actinomycetota</taxon>
        <taxon>Actinomycetes</taxon>
        <taxon>Micrococcales</taxon>
        <taxon>Dermatophilaceae</taxon>
        <taxon>Candidatus Phosphoribacter</taxon>
    </lineage>
</organism>
<name>A0A935IIY7_9MICO</name>
<dbReference type="GO" id="GO:0005886">
    <property type="term" value="C:plasma membrane"/>
    <property type="evidence" value="ECO:0007669"/>
    <property type="project" value="UniProtKB-SubCell"/>
</dbReference>
<keyword evidence="5 6" id="KW-0472">Membrane</keyword>
<keyword evidence="2" id="KW-1003">Cell membrane</keyword>
<feature type="transmembrane region" description="Helical" evidence="6">
    <location>
        <begin position="42"/>
        <end position="60"/>
    </location>
</feature>
<evidence type="ECO:0000256" key="6">
    <source>
        <dbReference type="SAM" id="Phobius"/>
    </source>
</evidence>
<evidence type="ECO:0000256" key="4">
    <source>
        <dbReference type="ARBA" id="ARBA00022989"/>
    </source>
</evidence>
<dbReference type="PANTHER" id="PTHR36115:SF6">
    <property type="entry name" value="PROLINE-RICH ANTIGEN HOMOLOG"/>
    <property type="match status" value="1"/>
</dbReference>
<dbReference type="InterPro" id="IPR051791">
    <property type="entry name" value="Pra-immunoreactive"/>
</dbReference>
<evidence type="ECO:0000313" key="9">
    <source>
        <dbReference type="Proteomes" id="UP000726105"/>
    </source>
</evidence>
<comment type="subcellular location">
    <subcellularLocation>
        <location evidence="1">Cell membrane</location>
        <topology evidence="1">Multi-pass membrane protein</topology>
    </subcellularLocation>
</comment>
<evidence type="ECO:0000259" key="7">
    <source>
        <dbReference type="Pfam" id="PF06271"/>
    </source>
</evidence>
<dbReference type="PANTHER" id="PTHR36115">
    <property type="entry name" value="PROLINE-RICH ANTIGEN HOMOLOG-RELATED"/>
    <property type="match status" value="1"/>
</dbReference>
<dbReference type="InterPro" id="IPR010432">
    <property type="entry name" value="RDD"/>
</dbReference>
<dbReference type="Pfam" id="PF06271">
    <property type="entry name" value="RDD"/>
    <property type="match status" value="1"/>
</dbReference>
<dbReference type="EMBL" id="JADJIB010000001">
    <property type="protein sequence ID" value="MBK7272041.1"/>
    <property type="molecule type" value="Genomic_DNA"/>
</dbReference>
<sequence>MQGAPAAYPIYPSAPPAQQWVQTGPPLASWGDRVLATLIDMLYQLPAMVLYMVGIFVAVINAPTTSTRGVVVNRGNPGLMWLGLGLLAIGALGMMAISLYNVLALQGKTGQTWGKKRIGIKVIHQETGVILSVGQTFLRQLCHYLDGAVYIGYLWPLWDPMRQTFADKLMKTVVIKIK</sequence>
<comment type="caution">
    <text evidence="8">The sequence shown here is derived from an EMBL/GenBank/DDBJ whole genome shotgun (WGS) entry which is preliminary data.</text>
</comment>
<evidence type="ECO:0000256" key="3">
    <source>
        <dbReference type="ARBA" id="ARBA00022692"/>
    </source>
</evidence>
<reference evidence="8 9" key="1">
    <citation type="submission" date="2020-10" db="EMBL/GenBank/DDBJ databases">
        <title>Connecting structure to function with the recovery of over 1000 high-quality activated sludge metagenome-assembled genomes encoding full-length rRNA genes using long-read sequencing.</title>
        <authorList>
            <person name="Singleton C.M."/>
            <person name="Petriglieri F."/>
            <person name="Kristensen J.M."/>
            <person name="Kirkegaard R.H."/>
            <person name="Michaelsen T.Y."/>
            <person name="Andersen M.H."/>
            <person name="Karst S.M."/>
            <person name="Dueholm M.S."/>
            <person name="Nielsen P.H."/>
            <person name="Albertsen M."/>
        </authorList>
    </citation>
    <scope>NUCLEOTIDE SEQUENCE [LARGE SCALE GENOMIC DNA]</scope>
    <source>
        <strain evidence="8">Ega_18-Q3-R5-49_MAXAC.001</strain>
    </source>
</reference>
<evidence type="ECO:0000256" key="2">
    <source>
        <dbReference type="ARBA" id="ARBA00022475"/>
    </source>
</evidence>
<dbReference type="Proteomes" id="UP000726105">
    <property type="component" value="Unassembled WGS sequence"/>
</dbReference>
<protein>
    <submittedName>
        <fullName evidence="8">RDD family protein</fullName>
    </submittedName>
</protein>